<evidence type="ECO:0000256" key="1">
    <source>
        <dbReference type="ARBA" id="ARBA00004651"/>
    </source>
</evidence>
<feature type="transmembrane region" description="Helical" evidence="6">
    <location>
        <begin position="186"/>
        <end position="204"/>
    </location>
</feature>
<keyword evidence="3 6" id="KW-0812">Transmembrane</keyword>
<dbReference type="InterPro" id="IPR001123">
    <property type="entry name" value="LeuE-type"/>
</dbReference>
<proteinExistence type="predicted"/>
<keyword evidence="5 6" id="KW-0472">Membrane</keyword>
<sequence length="211" mass="22879">MIDAQTLLLFSTAVLALLVSPGPNMAFLLSHGISHGARGGLAVAFGIFVADLLLTALTATGITAIITAWPPSFDILRYFGAVYLLWLAVQAIRHHGSPHLVEERKATTWSIFRMAMLNSLFNPKALLFFMVFLPQFVSPESGEVPLQLTILGVLLALIALVFHCGLGISSGKVGSLFERSATASRYFGWFHAWIFVGLAARLLLLDKPTGR</sequence>
<dbReference type="PIRSF" id="PIRSF006324">
    <property type="entry name" value="LeuE"/>
    <property type="match status" value="1"/>
</dbReference>
<protein>
    <submittedName>
        <fullName evidence="7">Lysine transporter LysE</fullName>
    </submittedName>
</protein>
<evidence type="ECO:0000256" key="3">
    <source>
        <dbReference type="ARBA" id="ARBA00022692"/>
    </source>
</evidence>
<keyword evidence="8" id="KW-1185">Reference proteome</keyword>
<evidence type="ECO:0000256" key="2">
    <source>
        <dbReference type="ARBA" id="ARBA00022475"/>
    </source>
</evidence>
<dbReference type="STRING" id="1395571.TMS3_0108460"/>
<evidence type="ECO:0000313" key="7">
    <source>
        <dbReference type="EMBL" id="KFX69544.1"/>
    </source>
</evidence>
<keyword evidence="2" id="KW-1003">Cell membrane</keyword>
<gene>
    <name evidence="7" type="ORF">TMS3_0108460</name>
</gene>
<evidence type="ECO:0000256" key="6">
    <source>
        <dbReference type="SAM" id="Phobius"/>
    </source>
</evidence>
<dbReference type="GO" id="GO:0005886">
    <property type="term" value="C:plasma membrane"/>
    <property type="evidence" value="ECO:0007669"/>
    <property type="project" value="UniProtKB-SubCell"/>
</dbReference>
<evidence type="ECO:0000313" key="8">
    <source>
        <dbReference type="Proteomes" id="UP000030063"/>
    </source>
</evidence>
<organism evidence="7 8">
    <name type="scientific">Pseudomonas taeanensis MS-3</name>
    <dbReference type="NCBI Taxonomy" id="1395571"/>
    <lineage>
        <taxon>Bacteria</taxon>
        <taxon>Pseudomonadati</taxon>
        <taxon>Pseudomonadota</taxon>
        <taxon>Gammaproteobacteria</taxon>
        <taxon>Pseudomonadales</taxon>
        <taxon>Pseudomonadaceae</taxon>
        <taxon>Pseudomonas</taxon>
    </lineage>
</organism>
<dbReference type="Pfam" id="PF01810">
    <property type="entry name" value="LysE"/>
    <property type="match status" value="1"/>
</dbReference>
<name>A0A0A1YLK1_9PSED</name>
<dbReference type="AlphaFoldDB" id="A0A0A1YLK1"/>
<dbReference type="eggNOG" id="COG1280">
    <property type="taxonomic scope" value="Bacteria"/>
</dbReference>
<dbReference type="EMBL" id="AWSQ01000002">
    <property type="protein sequence ID" value="KFX69544.1"/>
    <property type="molecule type" value="Genomic_DNA"/>
</dbReference>
<feature type="transmembrane region" description="Helical" evidence="6">
    <location>
        <begin position="41"/>
        <end position="69"/>
    </location>
</feature>
<dbReference type="GO" id="GO:0015171">
    <property type="term" value="F:amino acid transmembrane transporter activity"/>
    <property type="evidence" value="ECO:0007669"/>
    <property type="project" value="TreeGrafter"/>
</dbReference>
<dbReference type="PANTHER" id="PTHR30086">
    <property type="entry name" value="ARGININE EXPORTER PROTEIN ARGO"/>
    <property type="match status" value="1"/>
</dbReference>
<reference evidence="7 8" key="1">
    <citation type="journal article" date="2014" name="Genome Announc.">
        <title>Draft Genome Sequence of Petroleum Oil-Degrading Marine Bacterium Pseudomonas taeanensis Strain MS-3, Isolated from a Crude Oil-Contaminated Seashore.</title>
        <authorList>
            <person name="Lee S.Y."/>
            <person name="Kim S.H."/>
            <person name="Lee D.G."/>
            <person name="Shin S."/>
            <person name="Yun S.H."/>
            <person name="Choi C.W."/>
            <person name="Chung Y.H."/>
            <person name="Choi J.S."/>
            <person name="Kahng H.Y."/>
            <person name="Kim S.I."/>
        </authorList>
    </citation>
    <scope>NUCLEOTIDE SEQUENCE [LARGE SCALE GENOMIC DNA]</scope>
    <source>
        <strain evidence="7 8">MS-3</strain>
    </source>
</reference>
<keyword evidence="4 6" id="KW-1133">Transmembrane helix</keyword>
<accession>A0A0A1YLK1</accession>
<feature type="transmembrane region" description="Helical" evidence="6">
    <location>
        <begin position="145"/>
        <end position="166"/>
    </location>
</feature>
<feature type="transmembrane region" description="Helical" evidence="6">
    <location>
        <begin position="114"/>
        <end position="133"/>
    </location>
</feature>
<comment type="subcellular location">
    <subcellularLocation>
        <location evidence="1">Cell membrane</location>
        <topology evidence="1">Multi-pass membrane protein</topology>
    </subcellularLocation>
</comment>
<comment type="caution">
    <text evidence="7">The sequence shown here is derived from an EMBL/GenBank/DDBJ whole genome shotgun (WGS) entry which is preliminary data.</text>
</comment>
<dbReference type="PANTHER" id="PTHR30086:SF20">
    <property type="entry name" value="ARGININE EXPORTER PROTEIN ARGO-RELATED"/>
    <property type="match status" value="1"/>
</dbReference>
<feature type="transmembrane region" description="Helical" evidence="6">
    <location>
        <begin position="6"/>
        <end position="29"/>
    </location>
</feature>
<dbReference type="RefSeq" id="WP_025164788.1">
    <property type="nucleotide sequence ID" value="NZ_AWSQ01000002.1"/>
</dbReference>
<evidence type="ECO:0000256" key="4">
    <source>
        <dbReference type="ARBA" id="ARBA00022989"/>
    </source>
</evidence>
<dbReference type="Proteomes" id="UP000030063">
    <property type="component" value="Unassembled WGS sequence"/>
</dbReference>
<dbReference type="OrthoDB" id="9784202at2"/>
<evidence type="ECO:0000256" key="5">
    <source>
        <dbReference type="ARBA" id="ARBA00023136"/>
    </source>
</evidence>